<reference evidence="1" key="1">
    <citation type="submission" date="2014-09" db="EMBL/GenBank/DDBJ databases">
        <authorList>
            <person name="Magalhaes I.L.F."/>
            <person name="Oliveira U."/>
            <person name="Santos F.R."/>
            <person name="Vidigal T.H.D.A."/>
            <person name="Brescovit A.D."/>
            <person name="Santos A.J."/>
        </authorList>
    </citation>
    <scope>NUCLEOTIDE SEQUENCE</scope>
    <source>
        <tissue evidence="1">Shoot tissue taken approximately 20 cm above the soil surface</tissue>
    </source>
</reference>
<evidence type="ECO:0000313" key="1">
    <source>
        <dbReference type="EMBL" id="JAE31285.1"/>
    </source>
</evidence>
<dbReference type="AlphaFoldDB" id="A0A0A9H238"/>
<dbReference type="EMBL" id="GBRH01166611">
    <property type="protein sequence ID" value="JAE31285.1"/>
    <property type="molecule type" value="Transcribed_RNA"/>
</dbReference>
<sequence>MRNGIKENNIKSDYIKKGGGEIDIKSLAKMKQQNTILQTPIVQYCQIKYVYSNCKGSTRVRKRI</sequence>
<accession>A0A0A9H238</accession>
<protein>
    <submittedName>
        <fullName evidence="1">Uncharacterized protein</fullName>
    </submittedName>
</protein>
<name>A0A0A9H238_ARUDO</name>
<organism evidence="1">
    <name type="scientific">Arundo donax</name>
    <name type="common">Giant reed</name>
    <name type="synonym">Donax arundinaceus</name>
    <dbReference type="NCBI Taxonomy" id="35708"/>
    <lineage>
        <taxon>Eukaryota</taxon>
        <taxon>Viridiplantae</taxon>
        <taxon>Streptophyta</taxon>
        <taxon>Embryophyta</taxon>
        <taxon>Tracheophyta</taxon>
        <taxon>Spermatophyta</taxon>
        <taxon>Magnoliopsida</taxon>
        <taxon>Liliopsida</taxon>
        <taxon>Poales</taxon>
        <taxon>Poaceae</taxon>
        <taxon>PACMAD clade</taxon>
        <taxon>Arundinoideae</taxon>
        <taxon>Arundineae</taxon>
        <taxon>Arundo</taxon>
    </lineage>
</organism>
<proteinExistence type="predicted"/>
<reference evidence="1" key="2">
    <citation type="journal article" date="2015" name="Data Brief">
        <title>Shoot transcriptome of the giant reed, Arundo donax.</title>
        <authorList>
            <person name="Barrero R.A."/>
            <person name="Guerrero F.D."/>
            <person name="Moolhuijzen P."/>
            <person name="Goolsby J.A."/>
            <person name="Tidwell J."/>
            <person name="Bellgard S.E."/>
            <person name="Bellgard M.I."/>
        </authorList>
    </citation>
    <scope>NUCLEOTIDE SEQUENCE</scope>
    <source>
        <tissue evidence="1">Shoot tissue taken approximately 20 cm above the soil surface</tissue>
    </source>
</reference>